<organism evidence="2 3">
    <name type="scientific">Bionectria ochroleuca</name>
    <name type="common">Gliocladium roseum</name>
    <dbReference type="NCBI Taxonomy" id="29856"/>
    <lineage>
        <taxon>Eukaryota</taxon>
        <taxon>Fungi</taxon>
        <taxon>Dikarya</taxon>
        <taxon>Ascomycota</taxon>
        <taxon>Pezizomycotina</taxon>
        <taxon>Sordariomycetes</taxon>
        <taxon>Hypocreomycetidae</taxon>
        <taxon>Hypocreales</taxon>
        <taxon>Bionectriaceae</taxon>
        <taxon>Clonostachys</taxon>
    </lineage>
</organism>
<dbReference type="AlphaFoldDB" id="A0A8H7N848"/>
<name>A0A8H7N848_BIOOC</name>
<feature type="compositionally biased region" description="Polar residues" evidence="1">
    <location>
        <begin position="365"/>
        <end position="376"/>
    </location>
</feature>
<reference evidence="2" key="1">
    <citation type="submission" date="2020-10" db="EMBL/GenBank/DDBJ databases">
        <title>High-Quality Genome Resource of Clonostachys rosea strain S41 by Oxford Nanopore Long-Read Sequencing.</title>
        <authorList>
            <person name="Wang H."/>
        </authorList>
    </citation>
    <scope>NUCLEOTIDE SEQUENCE</scope>
    <source>
        <strain evidence="2">S41</strain>
    </source>
</reference>
<evidence type="ECO:0000313" key="3">
    <source>
        <dbReference type="Proteomes" id="UP000616885"/>
    </source>
</evidence>
<comment type="caution">
    <text evidence="2">The sequence shown here is derived from an EMBL/GenBank/DDBJ whole genome shotgun (WGS) entry which is preliminary data.</text>
</comment>
<sequence length="383" mass="42326">MRVHPPPAAHSSTCSAKTFSLNSLPFPLLTISHRPLSHSNDASPLASKVLRKAPALHNPKKYGCNWKECQDWSKIRGRDDSETRWGQDIVCPNFHVREDPLGAWVFQGWGFVTTVENAKRKSPSCWIVEKSRNRQSILPWMLSWELFQDSIKEARGGSFPEDLVLRLPCVEDPLKASTEFDWRMSMAAAEFLAASDQRMWCREQQVATIVVCRAKEFRTLVDQGWAGLMRELKEVEARDANVEAQSKGAKPDSTTDSNVAQGHVLRVKDRNSRTDNAADATVGDGGDAATETTTTTTTTVNNPTTTTTTTTNVNRRTATTTITIITTVAGSGTTTNTATTTTSTKRKNKTQAESRDGGNNKRPRGSTTQPEQNTATIDLEQEK</sequence>
<feature type="region of interest" description="Disordered" evidence="1">
    <location>
        <begin position="332"/>
        <end position="383"/>
    </location>
</feature>
<feature type="compositionally biased region" description="Low complexity" evidence="1">
    <location>
        <begin position="332"/>
        <end position="343"/>
    </location>
</feature>
<accession>A0A8H7N848</accession>
<dbReference type="EMBL" id="JADCTT010000006">
    <property type="protein sequence ID" value="KAF9750933.1"/>
    <property type="molecule type" value="Genomic_DNA"/>
</dbReference>
<feature type="region of interest" description="Disordered" evidence="1">
    <location>
        <begin position="240"/>
        <end position="315"/>
    </location>
</feature>
<feature type="compositionally biased region" description="Basic and acidic residues" evidence="1">
    <location>
        <begin position="350"/>
        <end position="359"/>
    </location>
</feature>
<evidence type="ECO:0000313" key="2">
    <source>
        <dbReference type="EMBL" id="KAF9750933.1"/>
    </source>
</evidence>
<protein>
    <submittedName>
        <fullName evidence="2">Uncharacterized protein</fullName>
    </submittedName>
</protein>
<evidence type="ECO:0000256" key="1">
    <source>
        <dbReference type="SAM" id="MobiDB-lite"/>
    </source>
</evidence>
<dbReference type="Proteomes" id="UP000616885">
    <property type="component" value="Unassembled WGS sequence"/>
</dbReference>
<gene>
    <name evidence="2" type="ORF">IM811_015153</name>
</gene>
<feature type="compositionally biased region" description="Low complexity" evidence="1">
    <location>
        <begin position="274"/>
        <end position="315"/>
    </location>
</feature>
<proteinExistence type="predicted"/>